<dbReference type="SUPFAM" id="SSF52317">
    <property type="entry name" value="Class I glutamine amidotransferase-like"/>
    <property type="match status" value="1"/>
</dbReference>
<keyword evidence="4" id="KW-0378">Hydrolase</keyword>
<dbReference type="InterPro" id="IPR027461">
    <property type="entry name" value="Carboxypeptidase_A_C_sf"/>
</dbReference>
<keyword evidence="5" id="KW-0720">Serine protease</keyword>
<keyword evidence="3" id="KW-0645">Protease</keyword>
<name>A0A9D5Q5E1_9BACT</name>
<proteinExistence type="inferred from homology"/>
<dbReference type="InterPro" id="IPR003507">
    <property type="entry name" value="S66_fam"/>
</dbReference>
<evidence type="ECO:0000313" key="10">
    <source>
        <dbReference type="Proteomes" id="UP000649604"/>
    </source>
</evidence>
<feature type="domain" description="LD-carboxypeptidase C-terminal" evidence="8">
    <location>
        <begin position="181"/>
        <end position="297"/>
    </location>
</feature>
<dbReference type="InterPro" id="IPR040449">
    <property type="entry name" value="Peptidase_S66_N"/>
</dbReference>
<gene>
    <name evidence="9" type="ORF">GF339_09125</name>
</gene>
<dbReference type="Pfam" id="PF17676">
    <property type="entry name" value="Peptidase_S66C"/>
    <property type="match status" value="1"/>
</dbReference>
<dbReference type="GO" id="GO:0006508">
    <property type="term" value="P:proteolysis"/>
    <property type="evidence" value="ECO:0007669"/>
    <property type="project" value="UniProtKB-KW"/>
</dbReference>
<evidence type="ECO:0000256" key="1">
    <source>
        <dbReference type="ARBA" id="ARBA00010233"/>
    </source>
</evidence>
<dbReference type="AlphaFoldDB" id="A0A9D5Q5E1"/>
<dbReference type="SUPFAM" id="SSF141986">
    <property type="entry name" value="LD-carboxypeptidase A C-terminal domain-like"/>
    <property type="match status" value="1"/>
</dbReference>
<feature type="active site" description="Nucleophile" evidence="6">
    <location>
        <position position="110"/>
    </location>
</feature>
<dbReference type="InterPro" id="IPR029062">
    <property type="entry name" value="Class_I_gatase-like"/>
</dbReference>
<accession>A0A9D5Q5E1</accession>
<evidence type="ECO:0000256" key="2">
    <source>
        <dbReference type="ARBA" id="ARBA00022645"/>
    </source>
</evidence>
<dbReference type="Proteomes" id="UP000649604">
    <property type="component" value="Unassembled WGS sequence"/>
</dbReference>
<dbReference type="CDD" id="cd07025">
    <property type="entry name" value="Peptidase_S66"/>
    <property type="match status" value="1"/>
</dbReference>
<reference evidence="9" key="1">
    <citation type="submission" date="2019-11" db="EMBL/GenBank/DDBJ databases">
        <title>Microbial mats filling the niche in hypersaline microbial mats.</title>
        <authorList>
            <person name="Wong H.L."/>
            <person name="Macleod F.I."/>
            <person name="White R.A. III"/>
            <person name="Burns B.P."/>
        </authorList>
    </citation>
    <scope>NUCLEOTIDE SEQUENCE</scope>
    <source>
        <strain evidence="9">Rbin_158</strain>
    </source>
</reference>
<protein>
    <submittedName>
        <fullName evidence="9">LD-carboxypeptidase</fullName>
    </submittedName>
</protein>
<dbReference type="EMBL" id="WJJP01000287">
    <property type="protein sequence ID" value="MBD3324734.1"/>
    <property type="molecule type" value="Genomic_DNA"/>
</dbReference>
<comment type="similarity">
    <text evidence="1">Belongs to the peptidase S66 family.</text>
</comment>
<evidence type="ECO:0000256" key="3">
    <source>
        <dbReference type="ARBA" id="ARBA00022670"/>
    </source>
</evidence>
<evidence type="ECO:0000313" key="9">
    <source>
        <dbReference type="EMBL" id="MBD3324734.1"/>
    </source>
</evidence>
<comment type="caution">
    <text evidence="9">The sequence shown here is derived from an EMBL/GenBank/DDBJ whole genome shotgun (WGS) entry which is preliminary data.</text>
</comment>
<sequence length="314" mass="33969">MRQVKMLRQGDTIGMIAPSGPASDRARIDQAIAAIEALGFRVIAGASCFEKWGYLAGSDVLRANDINTFFADPAIDGIFCMKGGDGAPRLLDRLDLPTIARHPKVFLGYSDITALHLVFNQHADFITFHGPMPLVDFIKPEFAGYNHDNLRRALMSPAPLGEIAPPDDAPPVETLSPGDAEGELVGGNLALICALMGTPFEIDTSGKILLIEDTDEANYRIDRMLTQLRLAGKLEAAAGIVIGQFTNTEPADPNKRLSLDEVFTSLLLPLHTPILKLLSFGHDVYKATLPLGARARIDGTNRRLVVIESGVCEE</sequence>
<dbReference type="Pfam" id="PF02016">
    <property type="entry name" value="Peptidase_S66"/>
    <property type="match status" value="1"/>
</dbReference>
<dbReference type="PIRSF" id="PIRSF028757">
    <property type="entry name" value="LD-carboxypeptidase"/>
    <property type="match status" value="1"/>
</dbReference>
<dbReference type="Gene3D" id="3.50.30.60">
    <property type="entry name" value="LD-carboxypeptidase A C-terminal domain-like"/>
    <property type="match status" value="1"/>
</dbReference>
<dbReference type="PANTHER" id="PTHR30237:SF2">
    <property type="entry name" value="MUREIN TETRAPEPTIDE CARBOXYPEPTIDASE"/>
    <property type="match status" value="1"/>
</dbReference>
<dbReference type="GO" id="GO:0008236">
    <property type="term" value="F:serine-type peptidase activity"/>
    <property type="evidence" value="ECO:0007669"/>
    <property type="project" value="UniProtKB-KW"/>
</dbReference>
<dbReference type="Gene3D" id="3.40.50.10740">
    <property type="entry name" value="Class I glutamine amidotransferase-like"/>
    <property type="match status" value="1"/>
</dbReference>
<dbReference type="PANTHER" id="PTHR30237">
    <property type="entry name" value="MURAMOYLTETRAPEPTIDE CARBOXYPEPTIDASE"/>
    <property type="match status" value="1"/>
</dbReference>
<dbReference type="GO" id="GO:0004180">
    <property type="term" value="F:carboxypeptidase activity"/>
    <property type="evidence" value="ECO:0007669"/>
    <property type="project" value="UniProtKB-KW"/>
</dbReference>
<dbReference type="InterPro" id="IPR027478">
    <property type="entry name" value="LdcA_N"/>
</dbReference>
<keyword evidence="2" id="KW-0121">Carboxypeptidase</keyword>
<organism evidence="9 10">
    <name type="scientific">candidate division KSB3 bacterium</name>
    <dbReference type="NCBI Taxonomy" id="2044937"/>
    <lineage>
        <taxon>Bacteria</taxon>
        <taxon>candidate division KSB3</taxon>
    </lineage>
</organism>
<evidence type="ECO:0000259" key="7">
    <source>
        <dbReference type="Pfam" id="PF02016"/>
    </source>
</evidence>
<evidence type="ECO:0000256" key="5">
    <source>
        <dbReference type="ARBA" id="ARBA00022825"/>
    </source>
</evidence>
<feature type="active site" description="Charge relay system" evidence="6">
    <location>
        <position position="212"/>
    </location>
</feature>
<evidence type="ECO:0000259" key="8">
    <source>
        <dbReference type="Pfam" id="PF17676"/>
    </source>
</evidence>
<dbReference type="InterPro" id="IPR040921">
    <property type="entry name" value="Peptidase_S66C"/>
</dbReference>
<evidence type="ECO:0000256" key="4">
    <source>
        <dbReference type="ARBA" id="ARBA00022801"/>
    </source>
</evidence>
<feature type="active site" description="Charge relay system" evidence="6">
    <location>
        <position position="282"/>
    </location>
</feature>
<feature type="domain" description="LD-carboxypeptidase N-terminal" evidence="7">
    <location>
        <begin position="13"/>
        <end position="130"/>
    </location>
</feature>
<evidence type="ECO:0000256" key="6">
    <source>
        <dbReference type="PIRSR" id="PIRSR028757-1"/>
    </source>
</evidence>